<evidence type="ECO:0000313" key="2">
    <source>
        <dbReference type="EMBL" id="KAH0808503.1"/>
    </source>
</evidence>
<sequence length="343" mass="38187">MSNAGEREEEERAIPQDEKSPEIRVFRSGSGPTDKGRRYQDGKAICDLVCAIMPPEPRQEQMTDSHIGGGFFLQIFDRRPLDPTCTESRSHFTVCDADDCLNFLQTRQFEVTSELGSERRTGAGFGEAAFGRSGRLATLRCSVDSRMFHGHLACGDRLCMTVRFPLFVHIKCPVFLTERIWSKLNVPVRPEGSTLPRLEFLTTPKINFSLARSEPPRNIFLAITSPFAPSRHVKRALGIFPLCSLIEIKSAAISSSDFFQTRRLIGRENSEGKLIFVTSASNRAGDNRKFEPPVRREKLPRSPPSQKSPPLARRAPTPRSFIYLYIFFGVRGGGGGVGSGCDA</sequence>
<protein>
    <submittedName>
        <fullName evidence="2">Uncharacterized protein</fullName>
    </submittedName>
</protein>
<keyword evidence="3" id="KW-1185">Reference proteome</keyword>
<reference evidence="2" key="1">
    <citation type="journal article" date="2020" name="J Insects Food Feed">
        <title>The yellow mealworm (Tenebrio molitor) genome: a resource for the emerging insects as food and feed industry.</title>
        <authorList>
            <person name="Eriksson T."/>
            <person name="Andere A."/>
            <person name="Kelstrup H."/>
            <person name="Emery V."/>
            <person name="Picard C."/>
        </authorList>
    </citation>
    <scope>NUCLEOTIDE SEQUENCE</scope>
    <source>
        <strain evidence="2">Stoneville</strain>
        <tissue evidence="2">Whole head</tissue>
    </source>
</reference>
<feature type="compositionally biased region" description="Basic and acidic residues" evidence="1">
    <location>
        <begin position="10"/>
        <end position="25"/>
    </location>
</feature>
<name>A0A8J6H757_TENMO</name>
<reference evidence="2" key="2">
    <citation type="submission" date="2021-08" db="EMBL/GenBank/DDBJ databases">
        <authorList>
            <person name="Eriksson T."/>
        </authorList>
    </citation>
    <scope>NUCLEOTIDE SEQUENCE</scope>
    <source>
        <strain evidence="2">Stoneville</strain>
        <tissue evidence="2">Whole head</tissue>
    </source>
</reference>
<feature type="region of interest" description="Disordered" evidence="1">
    <location>
        <begin position="1"/>
        <end position="39"/>
    </location>
</feature>
<evidence type="ECO:0000313" key="3">
    <source>
        <dbReference type="Proteomes" id="UP000719412"/>
    </source>
</evidence>
<evidence type="ECO:0000256" key="1">
    <source>
        <dbReference type="SAM" id="MobiDB-lite"/>
    </source>
</evidence>
<gene>
    <name evidence="2" type="ORF">GEV33_014287</name>
</gene>
<feature type="region of interest" description="Disordered" evidence="1">
    <location>
        <begin position="285"/>
        <end position="314"/>
    </location>
</feature>
<dbReference type="EMBL" id="JABDTM020028708">
    <property type="protein sequence ID" value="KAH0808503.1"/>
    <property type="molecule type" value="Genomic_DNA"/>
</dbReference>
<organism evidence="2 3">
    <name type="scientific">Tenebrio molitor</name>
    <name type="common">Yellow mealworm beetle</name>
    <dbReference type="NCBI Taxonomy" id="7067"/>
    <lineage>
        <taxon>Eukaryota</taxon>
        <taxon>Metazoa</taxon>
        <taxon>Ecdysozoa</taxon>
        <taxon>Arthropoda</taxon>
        <taxon>Hexapoda</taxon>
        <taxon>Insecta</taxon>
        <taxon>Pterygota</taxon>
        <taxon>Neoptera</taxon>
        <taxon>Endopterygota</taxon>
        <taxon>Coleoptera</taxon>
        <taxon>Polyphaga</taxon>
        <taxon>Cucujiformia</taxon>
        <taxon>Tenebrionidae</taxon>
        <taxon>Tenebrio</taxon>
    </lineage>
</organism>
<dbReference type="Proteomes" id="UP000719412">
    <property type="component" value="Unassembled WGS sequence"/>
</dbReference>
<comment type="caution">
    <text evidence="2">The sequence shown here is derived from an EMBL/GenBank/DDBJ whole genome shotgun (WGS) entry which is preliminary data.</text>
</comment>
<dbReference type="AlphaFoldDB" id="A0A8J6H757"/>
<feature type="compositionally biased region" description="Basic and acidic residues" evidence="1">
    <location>
        <begin position="285"/>
        <end position="300"/>
    </location>
</feature>
<accession>A0A8J6H757</accession>
<proteinExistence type="predicted"/>